<evidence type="ECO:0000256" key="1">
    <source>
        <dbReference type="ARBA" id="ARBA00006484"/>
    </source>
</evidence>
<dbReference type="GO" id="GO:0016616">
    <property type="term" value="F:oxidoreductase activity, acting on the CH-OH group of donors, NAD or NADP as acceptor"/>
    <property type="evidence" value="ECO:0007669"/>
    <property type="project" value="TreeGrafter"/>
</dbReference>
<dbReference type="FunFam" id="3.40.50.720:FF:000084">
    <property type="entry name" value="Short-chain dehydrogenase reductase"/>
    <property type="match status" value="1"/>
</dbReference>
<keyword evidence="4" id="KW-1185">Reference proteome</keyword>
<keyword evidence="2" id="KW-0560">Oxidoreductase</keyword>
<accession>A0A419S392</accession>
<dbReference type="OrthoDB" id="9803333at2"/>
<proteinExistence type="inferred from homology"/>
<evidence type="ECO:0000313" key="3">
    <source>
        <dbReference type="EMBL" id="RKD13769.1"/>
    </source>
</evidence>
<organism evidence="3 4">
    <name type="scientific">Pelobium manganitolerans</name>
    <dbReference type="NCBI Taxonomy" id="1842495"/>
    <lineage>
        <taxon>Bacteria</taxon>
        <taxon>Pseudomonadati</taxon>
        <taxon>Bacteroidota</taxon>
        <taxon>Sphingobacteriia</taxon>
        <taxon>Sphingobacteriales</taxon>
        <taxon>Sphingobacteriaceae</taxon>
        <taxon>Pelobium</taxon>
    </lineage>
</organism>
<dbReference type="Proteomes" id="UP000283433">
    <property type="component" value="Unassembled WGS sequence"/>
</dbReference>
<name>A0A419S392_9SPHI</name>
<comment type="caution">
    <text evidence="3">The sequence shown here is derived from an EMBL/GenBank/DDBJ whole genome shotgun (WGS) entry which is preliminary data.</text>
</comment>
<gene>
    <name evidence="3" type="ORF">BCY91_09410</name>
</gene>
<dbReference type="PANTHER" id="PTHR42760">
    <property type="entry name" value="SHORT-CHAIN DEHYDROGENASES/REDUCTASES FAMILY MEMBER"/>
    <property type="match status" value="1"/>
</dbReference>
<dbReference type="PANTHER" id="PTHR42760:SF115">
    <property type="entry name" value="3-OXOACYL-[ACYL-CARRIER-PROTEIN] REDUCTASE FABG"/>
    <property type="match status" value="1"/>
</dbReference>
<dbReference type="PRINTS" id="PR00081">
    <property type="entry name" value="GDHRDH"/>
</dbReference>
<dbReference type="SUPFAM" id="SSF51735">
    <property type="entry name" value="NAD(P)-binding Rossmann-fold domains"/>
    <property type="match status" value="1"/>
</dbReference>
<evidence type="ECO:0000313" key="4">
    <source>
        <dbReference type="Proteomes" id="UP000283433"/>
    </source>
</evidence>
<dbReference type="Pfam" id="PF13561">
    <property type="entry name" value="adh_short_C2"/>
    <property type="match status" value="1"/>
</dbReference>
<dbReference type="InterPro" id="IPR036291">
    <property type="entry name" value="NAD(P)-bd_dom_sf"/>
</dbReference>
<dbReference type="EMBL" id="MBTA01000027">
    <property type="protein sequence ID" value="RKD13769.1"/>
    <property type="molecule type" value="Genomic_DNA"/>
</dbReference>
<dbReference type="RefSeq" id="WP_120182680.1">
    <property type="nucleotide sequence ID" value="NZ_MBTA01000027.1"/>
</dbReference>
<dbReference type="PRINTS" id="PR00080">
    <property type="entry name" value="SDRFAMILY"/>
</dbReference>
<dbReference type="Gene3D" id="3.40.50.720">
    <property type="entry name" value="NAD(P)-binding Rossmann-like Domain"/>
    <property type="match status" value="1"/>
</dbReference>
<evidence type="ECO:0000256" key="2">
    <source>
        <dbReference type="ARBA" id="ARBA00023002"/>
    </source>
</evidence>
<protein>
    <submittedName>
        <fullName evidence="3">D-mannonate oxidoreductase</fullName>
    </submittedName>
</protein>
<dbReference type="InterPro" id="IPR002347">
    <property type="entry name" value="SDR_fam"/>
</dbReference>
<comment type="similarity">
    <text evidence="1">Belongs to the short-chain dehydrogenases/reductases (SDR) family.</text>
</comment>
<sequence>MEKNIFDLSGKAIVVTGGTGVLGASFVKAIARAGASVAILGRNKETAESRAQEINANGGHAIAVVCDVLNEQSLIAAKDQILKAFGKIDGLVNGAGGNMPGAVVDPSASVFSLDMDALTQVMNLNLFGTLLPTQIFGQEIANNGGGSIVNISSMASQRAITKVLGYSLAKSAIDGYTKWFAVELANRYGDKIRMNAIAPGFFLTEQNRTLLTKEDGSYTDRGNLVIKQTPFNRFGTPEELEGALIWLLSDASKFVTGSIVNVDGGFPVFSGV</sequence>
<reference evidence="3 4" key="1">
    <citation type="submission" date="2016-07" db="EMBL/GenBank/DDBJ databases">
        <title>Genome of Pelobium manganitolerans.</title>
        <authorList>
            <person name="Wu S."/>
            <person name="Wang G."/>
        </authorList>
    </citation>
    <scope>NUCLEOTIDE SEQUENCE [LARGE SCALE GENOMIC DNA]</scope>
    <source>
        <strain evidence="3 4">YS-25</strain>
    </source>
</reference>
<dbReference type="AlphaFoldDB" id="A0A419S392"/>
<dbReference type="NCBIfam" id="NF006132">
    <property type="entry name" value="PRK08277.1"/>
    <property type="match status" value="1"/>
</dbReference>